<dbReference type="EMBL" id="CAJNNW010034705">
    <property type="protein sequence ID" value="CAE8723638.1"/>
    <property type="molecule type" value="Genomic_DNA"/>
</dbReference>
<gene>
    <name evidence="2" type="ORF">PGLA2088_LOCUS43274</name>
</gene>
<sequence length="307" mass="33603">MQAAPGFTQSAPSHPLGRRSTRRSSALPVLTTGALVLLLCLPLQHDSGLRHLLRGDEVLPAQSFVGPRLERLVWDLRRATSRSGPEGLAARAIQNGIEFDPNSIIDRTELSLIGTTFRLTSSIFGFPDFQSLIELDENGNVTFSGGMISQGQGGWSVVEGDPEENESPEDLFIEFTQPLTERYLQSFTVPGGTCFWRGKLEFLEKAKAGKKAKIQGGVVVSEREEGKKLVREGVFTAVAVDETDAEMVRKKAREAVDRALMTPKAEATGFKTPARIAGAQRGKTRKLLPMPGEKDDIDLITDDKKVR</sequence>
<dbReference type="Proteomes" id="UP000626109">
    <property type="component" value="Unassembled WGS sequence"/>
</dbReference>
<feature type="region of interest" description="Disordered" evidence="1">
    <location>
        <begin position="1"/>
        <end position="24"/>
    </location>
</feature>
<feature type="region of interest" description="Disordered" evidence="1">
    <location>
        <begin position="271"/>
        <end position="307"/>
    </location>
</feature>
<accession>A0A813LCI4</accession>
<dbReference type="AlphaFoldDB" id="A0A813LCI4"/>
<reference evidence="2" key="1">
    <citation type="submission" date="2021-02" db="EMBL/GenBank/DDBJ databases">
        <authorList>
            <person name="Dougan E. K."/>
            <person name="Rhodes N."/>
            <person name="Thang M."/>
            <person name="Chan C."/>
        </authorList>
    </citation>
    <scope>NUCLEOTIDE SEQUENCE</scope>
</reference>
<evidence type="ECO:0000256" key="1">
    <source>
        <dbReference type="SAM" id="MobiDB-lite"/>
    </source>
</evidence>
<name>A0A813LCI4_POLGL</name>
<evidence type="ECO:0000313" key="3">
    <source>
        <dbReference type="Proteomes" id="UP000626109"/>
    </source>
</evidence>
<proteinExistence type="predicted"/>
<comment type="caution">
    <text evidence="2">The sequence shown here is derived from an EMBL/GenBank/DDBJ whole genome shotgun (WGS) entry which is preliminary data.</text>
</comment>
<evidence type="ECO:0000313" key="2">
    <source>
        <dbReference type="EMBL" id="CAE8723638.1"/>
    </source>
</evidence>
<organism evidence="2 3">
    <name type="scientific">Polarella glacialis</name>
    <name type="common">Dinoflagellate</name>
    <dbReference type="NCBI Taxonomy" id="89957"/>
    <lineage>
        <taxon>Eukaryota</taxon>
        <taxon>Sar</taxon>
        <taxon>Alveolata</taxon>
        <taxon>Dinophyceae</taxon>
        <taxon>Suessiales</taxon>
        <taxon>Suessiaceae</taxon>
        <taxon>Polarella</taxon>
    </lineage>
</organism>
<protein>
    <submittedName>
        <fullName evidence="2">Uncharacterized protein</fullName>
    </submittedName>
</protein>